<evidence type="ECO:0000313" key="2">
    <source>
        <dbReference type="Proteomes" id="UP000034192"/>
    </source>
</evidence>
<organism evidence="1 2">
    <name type="scientific">Candidatus Woesebacteria bacterium GW2011_GWB1_44_11b</name>
    <dbReference type="NCBI Taxonomy" id="1618580"/>
    <lineage>
        <taxon>Bacteria</taxon>
        <taxon>Candidatus Woeseibacteriota</taxon>
    </lineage>
</organism>
<dbReference type="Proteomes" id="UP000034192">
    <property type="component" value="Unassembled WGS sequence"/>
</dbReference>
<name>A0A0G1GG63_9BACT</name>
<dbReference type="EMBL" id="LCHL01000012">
    <property type="protein sequence ID" value="KKT33343.1"/>
    <property type="molecule type" value="Genomic_DNA"/>
</dbReference>
<accession>A0A0G1GG63</accession>
<comment type="caution">
    <text evidence="1">The sequence shown here is derived from an EMBL/GenBank/DDBJ whole genome shotgun (WGS) entry which is preliminary data.</text>
</comment>
<reference evidence="1 2" key="1">
    <citation type="journal article" date="2015" name="Nature">
        <title>rRNA introns, odd ribosomes, and small enigmatic genomes across a large radiation of phyla.</title>
        <authorList>
            <person name="Brown C.T."/>
            <person name="Hug L.A."/>
            <person name="Thomas B.C."/>
            <person name="Sharon I."/>
            <person name="Castelle C.J."/>
            <person name="Singh A."/>
            <person name="Wilkins M.J."/>
            <person name="Williams K.H."/>
            <person name="Banfield J.F."/>
        </authorList>
    </citation>
    <scope>NUCLEOTIDE SEQUENCE [LARGE SCALE GENOMIC DNA]</scope>
</reference>
<dbReference type="AlphaFoldDB" id="A0A0G1GG63"/>
<sequence length="115" mass="12832">MAIWIPSPRMGEVSFCIDFWKAIHLFTSEACKDPVFINLFFIFGLRKKWGASITSGNTAVNDAARTITPYLNGDSNGVPYPRQSGLPKPEVLKLKGLGFYLLLRLQPLRGGFRAL</sequence>
<protein>
    <submittedName>
        <fullName evidence="1">Uncharacterized protein</fullName>
    </submittedName>
</protein>
<gene>
    <name evidence="1" type="ORF">UW21_C0012G0003</name>
</gene>
<proteinExistence type="predicted"/>
<evidence type="ECO:0000313" key="1">
    <source>
        <dbReference type="EMBL" id="KKT33343.1"/>
    </source>
</evidence>